<dbReference type="SUPFAM" id="SSF54236">
    <property type="entry name" value="Ubiquitin-like"/>
    <property type="match status" value="3"/>
</dbReference>
<gene>
    <name evidence="2" type="ORF">PMAYCL1PPCAC_05408</name>
</gene>
<sequence length="329" mass="37162">AGKHLRDDTTLPEHGIDPESTLRLVRRQIFPVTFPILVNHDGKKFTVDGCVSDTIEDIKTKIHNVKGFHPYFQRIIFAGKELAGFVTLSDYGIGKDAILFLVIRREPAIQISVRTLSGKKHSLDVNASDTIETIKCKIQARIGLLRENQSLCFDGNLLRDDEILSKHCNKNGSTIYLHEIPSAPIEIFVRTIFGQTITLDINTANTTRDLKNKIWYKEGFHFNTQTIFYAGVQLDDEAILSDYGIEMGAILLVIMNPFHCGVANEKNEEMAEQSCALKKTREMDKSEESNGKLKTSHVIADLDEIIRVVYENERLDDSRRKVLSEVITG</sequence>
<feature type="domain" description="Ubiquitin-like" evidence="1">
    <location>
        <begin position="30"/>
        <end position="108"/>
    </location>
</feature>
<name>A0AAN4Z6H8_9BILA</name>
<accession>A0AAN4Z6H8</accession>
<feature type="non-terminal residue" evidence="2">
    <location>
        <position position="329"/>
    </location>
</feature>
<keyword evidence="3" id="KW-1185">Reference proteome</keyword>
<comment type="caution">
    <text evidence="2">The sequence shown here is derived from an EMBL/GenBank/DDBJ whole genome shotgun (WGS) entry which is preliminary data.</text>
</comment>
<evidence type="ECO:0000313" key="2">
    <source>
        <dbReference type="EMBL" id="GMR35213.1"/>
    </source>
</evidence>
<feature type="non-terminal residue" evidence="2">
    <location>
        <position position="1"/>
    </location>
</feature>
<dbReference type="InterPro" id="IPR050158">
    <property type="entry name" value="Ubiquitin_ubiquitin-like"/>
</dbReference>
<dbReference type="Proteomes" id="UP001328107">
    <property type="component" value="Unassembled WGS sequence"/>
</dbReference>
<dbReference type="InterPro" id="IPR029071">
    <property type="entry name" value="Ubiquitin-like_domsf"/>
</dbReference>
<dbReference type="PRINTS" id="PR00348">
    <property type="entry name" value="UBIQUITIN"/>
</dbReference>
<feature type="domain" description="Ubiquitin-like" evidence="1">
    <location>
        <begin position="1"/>
        <end position="28"/>
    </location>
</feature>
<dbReference type="SMART" id="SM00213">
    <property type="entry name" value="UBQ"/>
    <property type="match status" value="3"/>
</dbReference>
<dbReference type="PANTHER" id="PTHR10666">
    <property type="entry name" value="UBIQUITIN"/>
    <property type="match status" value="1"/>
</dbReference>
<protein>
    <recommendedName>
        <fullName evidence="1">Ubiquitin-like domain-containing protein</fullName>
    </recommendedName>
</protein>
<feature type="domain" description="Ubiquitin-like" evidence="1">
    <location>
        <begin position="109"/>
        <end position="177"/>
    </location>
</feature>
<evidence type="ECO:0000259" key="1">
    <source>
        <dbReference type="PROSITE" id="PS50053"/>
    </source>
</evidence>
<organism evidence="2 3">
    <name type="scientific">Pristionchus mayeri</name>
    <dbReference type="NCBI Taxonomy" id="1317129"/>
    <lineage>
        <taxon>Eukaryota</taxon>
        <taxon>Metazoa</taxon>
        <taxon>Ecdysozoa</taxon>
        <taxon>Nematoda</taxon>
        <taxon>Chromadorea</taxon>
        <taxon>Rhabditida</taxon>
        <taxon>Rhabditina</taxon>
        <taxon>Diplogasteromorpha</taxon>
        <taxon>Diplogasteroidea</taxon>
        <taxon>Neodiplogasteridae</taxon>
        <taxon>Pristionchus</taxon>
    </lineage>
</organism>
<dbReference type="InterPro" id="IPR000626">
    <property type="entry name" value="Ubiquitin-like_dom"/>
</dbReference>
<evidence type="ECO:0000313" key="3">
    <source>
        <dbReference type="Proteomes" id="UP001328107"/>
    </source>
</evidence>
<dbReference type="Gene3D" id="3.10.20.90">
    <property type="entry name" value="Phosphatidylinositol 3-kinase Catalytic Subunit, Chain A, domain 1"/>
    <property type="match status" value="3"/>
</dbReference>
<dbReference type="EMBL" id="BTRK01000002">
    <property type="protein sequence ID" value="GMR35213.1"/>
    <property type="molecule type" value="Genomic_DNA"/>
</dbReference>
<reference evidence="3" key="1">
    <citation type="submission" date="2022-10" db="EMBL/GenBank/DDBJ databases">
        <title>Genome assembly of Pristionchus species.</title>
        <authorList>
            <person name="Yoshida K."/>
            <person name="Sommer R.J."/>
        </authorList>
    </citation>
    <scope>NUCLEOTIDE SEQUENCE [LARGE SCALE GENOMIC DNA]</scope>
    <source>
        <strain evidence="3">RS5460</strain>
    </source>
</reference>
<dbReference type="AlphaFoldDB" id="A0AAN4Z6H8"/>
<dbReference type="InterPro" id="IPR019956">
    <property type="entry name" value="Ubiquitin_dom"/>
</dbReference>
<dbReference type="PROSITE" id="PS50053">
    <property type="entry name" value="UBIQUITIN_2"/>
    <property type="match status" value="4"/>
</dbReference>
<proteinExistence type="predicted"/>
<dbReference type="Pfam" id="PF00240">
    <property type="entry name" value="ubiquitin"/>
    <property type="match status" value="3"/>
</dbReference>
<feature type="domain" description="Ubiquitin-like" evidence="1">
    <location>
        <begin position="185"/>
        <end position="256"/>
    </location>
</feature>
<dbReference type="CDD" id="cd17039">
    <property type="entry name" value="Ubl_ubiquitin_like"/>
    <property type="match status" value="2"/>
</dbReference>